<dbReference type="STRING" id="1884381.SAMN05518846_106256"/>
<reference evidence="4" key="1">
    <citation type="submission" date="2016-10" db="EMBL/GenBank/DDBJ databases">
        <authorList>
            <person name="Varghese N."/>
            <person name="Submissions S."/>
        </authorList>
    </citation>
    <scope>NUCLEOTIDE SEQUENCE [LARGE SCALE GENOMIC DNA]</scope>
    <source>
        <strain evidence="4">OK042</strain>
    </source>
</reference>
<dbReference type="AlphaFoldDB" id="A0A1I3VA08"/>
<evidence type="ECO:0000259" key="2">
    <source>
        <dbReference type="SMART" id="SM00563"/>
    </source>
</evidence>
<gene>
    <name evidence="3" type="ORF">SAMN05518846_106256</name>
</gene>
<dbReference type="PANTHER" id="PTHR43201">
    <property type="entry name" value="ACYL-COA SYNTHETASE"/>
    <property type="match status" value="1"/>
</dbReference>
<dbReference type="GO" id="GO:0006631">
    <property type="term" value="P:fatty acid metabolic process"/>
    <property type="evidence" value="ECO:0007669"/>
    <property type="project" value="TreeGrafter"/>
</dbReference>
<dbReference type="InterPro" id="IPR000873">
    <property type="entry name" value="AMP-dep_synth/lig_dom"/>
</dbReference>
<dbReference type="InterPro" id="IPR020845">
    <property type="entry name" value="AMP-binding_CS"/>
</dbReference>
<dbReference type="Gene3D" id="3.30.300.30">
    <property type="match status" value="1"/>
</dbReference>
<dbReference type="Pfam" id="PF00501">
    <property type="entry name" value="AMP-binding"/>
    <property type="match status" value="1"/>
</dbReference>
<dbReference type="PANTHER" id="PTHR43201:SF8">
    <property type="entry name" value="ACYL-COA SYNTHETASE FAMILY MEMBER 3"/>
    <property type="match status" value="1"/>
</dbReference>
<dbReference type="InterPro" id="IPR045851">
    <property type="entry name" value="AMP-bd_C_sf"/>
</dbReference>
<dbReference type="PROSITE" id="PS00455">
    <property type="entry name" value="AMP_BINDING"/>
    <property type="match status" value="1"/>
</dbReference>
<keyword evidence="3" id="KW-0436">Ligase</keyword>
<dbReference type="EMBL" id="FORT01000006">
    <property type="protein sequence ID" value="SFJ90961.1"/>
    <property type="molecule type" value="Genomic_DNA"/>
</dbReference>
<dbReference type="GO" id="GO:0031956">
    <property type="term" value="F:medium-chain fatty acid-CoA ligase activity"/>
    <property type="evidence" value="ECO:0007669"/>
    <property type="project" value="TreeGrafter"/>
</dbReference>
<dbReference type="GO" id="GO:0016746">
    <property type="term" value="F:acyltransferase activity"/>
    <property type="evidence" value="ECO:0007669"/>
    <property type="project" value="UniProtKB-KW"/>
</dbReference>
<evidence type="ECO:0000256" key="1">
    <source>
        <dbReference type="ARBA" id="ARBA00006432"/>
    </source>
</evidence>
<dbReference type="Proteomes" id="UP000198915">
    <property type="component" value="Unassembled WGS sequence"/>
</dbReference>
<dbReference type="SMART" id="SM00563">
    <property type="entry name" value="PlsC"/>
    <property type="match status" value="1"/>
</dbReference>
<dbReference type="Pfam" id="PF01553">
    <property type="entry name" value="Acyltransferase"/>
    <property type="match status" value="1"/>
</dbReference>
<sequence>MFLIHAFLKAVLLLWFRPRVQGMHKIDLSQPSIIIPNHVSLMDAVLLSFCLPKGATFVVNTDIAKKFAFFLRFRKHIAVDPLNPYSIRHMLRVIRSGETLVIFPEGRITTTGGLMKIYSGVGYLALRTGATVYPVAINGLERSIFSYLKGKLRLLWFPDVSITVGTPFTIERKETLSMREQKASASDLILRTLQNELFQSRMKQNVNLFDEVLEAARVNGSKLEIAKDLGAAINYRTLLIGSYLLGDKLKTKLFGKPVVGVYLPNSVGHLITLLSLFRIGKTPAILNFSLGARSLLECCETGHIDTILTSRVFIEKGKLEHVIAGLEEKMAIVYLEDMKASATAFDKVSALIRFLTKQKAQALENELILFTSGSESKPKGVVLTHTNLYANIQQVTSVIDITSRDRFFNALPMFHSFGLTAGTLLPVVKGIPVFLYPSPLHYKAISELVYDQNATILFGTSTFMAGYGRMAHPYNFYSLRYVFAGAEKLKDDVRKLWMEKFGVRIFEGYGATETAPILSLNTPLANKPGSVGRLMPGMSYRLDPVEGIEAGGQLLVKGPNVMKGYMIHGEGFLPAEEWYQTGDLVEADRDGFLTIKSRLKRFAKIGGEMVSLNLVEELAMECFGHSGFAAISINDQRKGERILLYTTDETVQLNQLRTYLTEKQYSPLLIPGAVKGISALPLLGSGKTDYVSLKQLAESEREKW</sequence>
<dbReference type="InterPro" id="IPR042099">
    <property type="entry name" value="ANL_N_sf"/>
</dbReference>
<dbReference type="SUPFAM" id="SSF56801">
    <property type="entry name" value="Acetyl-CoA synthetase-like"/>
    <property type="match status" value="1"/>
</dbReference>
<evidence type="ECO:0000313" key="3">
    <source>
        <dbReference type="EMBL" id="SFJ90961.1"/>
    </source>
</evidence>
<dbReference type="RefSeq" id="WP_092268445.1">
    <property type="nucleotide sequence ID" value="NZ_FORT01000006.1"/>
</dbReference>
<protein>
    <submittedName>
        <fullName evidence="3">Acyl-[acyl-carrier-protein]-phospholipid O-acyltransferase / long-chain-fatty-acid--[acyl-carrier-protein] ligase</fullName>
    </submittedName>
</protein>
<proteinExistence type="inferred from homology"/>
<feature type="domain" description="Phospholipid/glycerol acyltransferase" evidence="2">
    <location>
        <begin position="32"/>
        <end position="140"/>
    </location>
</feature>
<comment type="similarity">
    <text evidence="1">Belongs to the ATP-dependent AMP-binding enzyme family.</text>
</comment>
<keyword evidence="3" id="KW-0012">Acyltransferase</keyword>
<dbReference type="InterPro" id="IPR002123">
    <property type="entry name" value="Plipid/glycerol_acylTrfase"/>
</dbReference>
<organism evidence="3 4">
    <name type="scientific">Brevibacillus centrosporus</name>
    <dbReference type="NCBI Taxonomy" id="54910"/>
    <lineage>
        <taxon>Bacteria</taxon>
        <taxon>Bacillati</taxon>
        <taxon>Bacillota</taxon>
        <taxon>Bacilli</taxon>
        <taxon>Bacillales</taxon>
        <taxon>Paenibacillaceae</taxon>
        <taxon>Brevibacillus</taxon>
    </lineage>
</organism>
<dbReference type="CDD" id="cd07989">
    <property type="entry name" value="LPLAT_AGPAT-like"/>
    <property type="match status" value="1"/>
</dbReference>
<name>A0A1I3VA08_9BACL</name>
<keyword evidence="4" id="KW-1185">Reference proteome</keyword>
<dbReference type="Gene3D" id="3.40.50.12780">
    <property type="entry name" value="N-terminal domain of ligase-like"/>
    <property type="match status" value="1"/>
</dbReference>
<evidence type="ECO:0000313" key="4">
    <source>
        <dbReference type="Proteomes" id="UP000198915"/>
    </source>
</evidence>
<accession>A0A1I3VA08</accession>
<dbReference type="SUPFAM" id="SSF69593">
    <property type="entry name" value="Glycerol-3-phosphate (1)-acyltransferase"/>
    <property type="match status" value="1"/>
</dbReference>
<keyword evidence="3" id="KW-0808">Transferase</keyword>